<organism evidence="2 3">
    <name type="scientific">Trichuris suis</name>
    <name type="common">pig whipworm</name>
    <dbReference type="NCBI Taxonomy" id="68888"/>
    <lineage>
        <taxon>Eukaryota</taxon>
        <taxon>Metazoa</taxon>
        <taxon>Ecdysozoa</taxon>
        <taxon>Nematoda</taxon>
        <taxon>Enoplea</taxon>
        <taxon>Dorylaimia</taxon>
        <taxon>Trichinellida</taxon>
        <taxon>Trichuridae</taxon>
        <taxon>Trichuris</taxon>
    </lineage>
</organism>
<sequence>MMMRGSFIILATVLSNLFFATSAQRVEVLVWMHNDGTRILGTYYDRTYKAIYLRDGCPPAVNDFHCADFVSFIGDCPVYECNGVLKREPCNFDGDCQLDGICVDLICTYPGVLIARHLTYLRRMKEQ</sequence>
<evidence type="ECO:0000313" key="2">
    <source>
        <dbReference type="EMBL" id="KFD57565.1"/>
    </source>
</evidence>
<evidence type="ECO:0008006" key="4">
    <source>
        <dbReference type="Google" id="ProtNLM"/>
    </source>
</evidence>
<proteinExistence type="predicted"/>
<dbReference type="AlphaFoldDB" id="A0A085MK19"/>
<keyword evidence="1" id="KW-0732">Signal</keyword>
<keyword evidence="3" id="KW-1185">Reference proteome</keyword>
<feature type="signal peptide" evidence="1">
    <location>
        <begin position="1"/>
        <end position="23"/>
    </location>
</feature>
<name>A0A085MK19_9BILA</name>
<feature type="chain" id="PRO_5001795301" description="Low-density lipoprotein receptor domain class A" evidence="1">
    <location>
        <begin position="24"/>
        <end position="127"/>
    </location>
</feature>
<evidence type="ECO:0000313" key="3">
    <source>
        <dbReference type="Proteomes" id="UP000030764"/>
    </source>
</evidence>
<reference evidence="2 3" key="1">
    <citation type="journal article" date="2014" name="Nat. Genet.">
        <title>Genome and transcriptome of the porcine whipworm Trichuris suis.</title>
        <authorList>
            <person name="Jex A.R."/>
            <person name="Nejsum P."/>
            <person name="Schwarz E.M."/>
            <person name="Hu L."/>
            <person name="Young N.D."/>
            <person name="Hall R.S."/>
            <person name="Korhonen P.K."/>
            <person name="Liao S."/>
            <person name="Thamsborg S."/>
            <person name="Xia J."/>
            <person name="Xu P."/>
            <person name="Wang S."/>
            <person name="Scheerlinck J.P."/>
            <person name="Hofmann A."/>
            <person name="Sternberg P.W."/>
            <person name="Wang J."/>
            <person name="Gasser R.B."/>
        </authorList>
    </citation>
    <scope>NUCLEOTIDE SEQUENCE [LARGE SCALE GENOMIC DNA]</scope>
    <source>
        <strain evidence="2">DCEP-RM93M</strain>
    </source>
</reference>
<protein>
    <recommendedName>
        <fullName evidence="4">Low-density lipoprotein receptor domain class A</fullName>
    </recommendedName>
</protein>
<gene>
    <name evidence="2" type="ORF">M513_01668</name>
</gene>
<dbReference type="EMBL" id="KL363188">
    <property type="protein sequence ID" value="KFD57565.1"/>
    <property type="molecule type" value="Genomic_DNA"/>
</dbReference>
<accession>A0A085MK19</accession>
<dbReference type="Proteomes" id="UP000030764">
    <property type="component" value="Unassembled WGS sequence"/>
</dbReference>
<evidence type="ECO:0000256" key="1">
    <source>
        <dbReference type="SAM" id="SignalP"/>
    </source>
</evidence>